<organism evidence="4 5">
    <name type="scientific">Rhizorhabdus dicambivorans</name>
    <dbReference type="NCBI Taxonomy" id="1850238"/>
    <lineage>
        <taxon>Bacteria</taxon>
        <taxon>Pseudomonadati</taxon>
        <taxon>Pseudomonadota</taxon>
        <taxon>Alphaproteobacteria</taxon>
        <taxon>Sphingomonadales</taxon>
        <taxon>Sphingomonadaceae</taxon>
        <taxon>Rhizorhabdus</taxon>
    </lineage>
</organism>
<evidence type="ECO:0000256" key="2">
    <source>
        <dbReference type="ARBA" id="ARBA00023002"/>
    </source>
</evidence>
<gene>
    <name evidence="4" type="ORF">COO09_24555</name>
</gene>
<evidence type="ECO:0000313" key="4">
    <source>
        <dbReference type="EMBL" id="PCE39622.1"/>
    </source>
</evidence>
<dbReference type="AlphaFoldDB" id="A0A2A4FPJ0"/>
<dbReference type="SUPFAM" id="SSF55469">
    <property type="entry name" value="FMN-dependent nitroreductase-like"/>
    <property type="match status" value="1"/>
</dbReference>
<comment type="caution">
    <text evidence="4">The sequence shown here is derived from an EMBL/GenBank/DDBJ whole genome shotgun (WGS) entry which is preliminary data.</text>
</comment>
<feature type="domain" description="Nitroreductase" evidence="3">
    <location>
        <begin position="74"/>
        <end position="154"/>
    </location>
</feature>
<dbReference type="GO" id="GO:0016491">
    <property type="term" value="F:oxidoreductase activity"/>
    <property type="evidence" value="ECO:0007669"/>
    <property type="project" value="UniProtKB-KW"/>
</dbReference>
<keyword evidence="2" id="KW-0560">Oxidoreductase</keyword>
<reference evidence="4 5" key="1">
    <citation type="submission" date="2017-09" db="EMBL/GenBank/DDBJ databases">
        <title>The Catabolism of 3,6-Dichlorosalicylic acid is Initiated by the Cytochrome P450 Monooxygenase DsmABC in Rhizorhabdus dicambivorans Ndbn-20.</title>
        <authorList>
            <person name="Na L."/>
        </authorList>
    </citation>
    <scope>NUCLEOTIDE SEQUENCE [LARGE SCALE GENOMIC DNA]</scope>
    <source>
        <strain evidence="4 5">Ndbn-20m</strain>
    </source>
</reference>
<accession>A0A2A4FPJ0</accession>
<dbReference type="KEGG" id="rdi:CMV14_19435"/>
<sequence length="188" mass="20943">MVRISETAMDPVFLTRWSPRAFDGSSLTEADMQILADAAHWAPSAFNHQPWRMIYSLRGDDHWGLFLSLLIPFNRSWAEQAGALIFFVSDQYIGEKPSRSHSFDTGAAWAMMALQASMMGLHAHGMTGLDFDRLPEALKVPTNFRIEAAAAIGKLGDRSRLPSDLRDREVMSDRKPLAEVLFAGQFGG</sequence>
<dbReference type="PANTHER" id="PTHR43673:SF10">
    <property type="entry name" value="NADH DEHYDROGENASE_NAD(P)H NITROREDUCTASE XCC3605-RELATED"/>
    <property type="match status" value="1"/>
</dbReference>
<dbReference type="CDD" id="cd02138">
    <property type="entry name" value="TdsD-like"/>
    <property type="match status" value="1"/>
</dbReference>
<dbReference type="InterPro" id="IPR029479">
    <property type="entry name" value="Nitroreductase"/>
</dbReference>
<dbReference type="RefSeq" id="WP_066961421.1">
    <property type="nucleotide sequence ID" value="NZ_CP023449.1"/>
</dbReference>
<dbReference type="InterPro" id="IPR000415">
    <property type="entry name" value="Nitroreductase-like"/>
</dbReference>
<dbReference type="OrthoDB" id="9802510at2"/>
<evidence type="ECO:0000313" key="5">
    <source>
        <dbReference type="Proteomes" id="UP000218934"/>
    </source>
</evidence>
<protein>
    <submittedName>
        <fullName evidence="4">Nitroreductase</fullName>
    </submittedName>
</protein>
<dbReference type="Pfam" id="PF00881">
    <property type="entry name" value="Nitroreductase"/>
    <property type="match status" value="2"/>
</dbReference>
<dbReference type="EMBL" id="NWUF01000058">
    <property type="protein sequence ID" value="PCE39622.1"/>
    <property type="molecule type" value="Genomic_DNA"/>
</dbReference>
<dbReference type="PANTHER" id="PTHR43673">
    <property type="entry name" value="NAD(P)H NITROREDUCTASE YDGI-RELATED"/>
    <property type="match status" value="1"/>
</dbReference>
<proteinExistence type="inferred from homology"/>
<comment type="similarity">
    <text evidence="1">Belongs to the nitroreductase family.</text>
</comment>
<keyword evidence="5" id="KW-1185">Reference proteome</keyword>
<dbReference type="Proteomes" id="UP000218934">
    <property type="component" value="Unassembled WGS sequence"/>
</dbReference>
<feature type="domain" description="Nitroreductase" evidence="3">
    <location>
        <begin position="15"/>
        <end position="54"/>
    </location>
</feature>
<dbReference type="Gene3D" id="3.40.109.10">
    <property type="entry name" value="NADH Oxidase"/>
    <property type="match status" value="1"/>
</dbReference>
<evidence type="ECO:0000256" key="1">
    <source>
        <dbReference type="ARBA" id="ARBA00007118"/>
    </source>
</evidence>
<evidence type="ECO:0000259" key="3">
    <source>
        <dbReference type="Pfam" id="PF00881"/>
    </source>
</evidence>
<name>A0A2A4FPJ0_9SPHN</name>